<proteinExistence type="predicted"/>
<dbReference type="AlphaFoldDB" id="A0A8J3QCV8"/>
<feature type="compositionally biased region" description="Low complexity" evidence="1">
    <location>
        <begin position="81"/>
        <end position="97"/>
    </location>
</feature>
<keyword evidence="2" id="KW-1133">Transmembrane helix</keyword>
<sequence length="111" mass="11271">MARRSPQAQVALIAAAVFLVVGVSLAAVLLIGLIDGVTGTGPLLLAALALGVFALAARLLMLARRPAPGRRSTTAPPPRQSPRGATAGPSASAAARPTHPRPHPRPKSLRP</sequence>
<accession>A0A8J3QCV8</accession>
<organism evidence="3 4">
    <name type="scientific">Rhizocola hellebori</name>
    <dbReference type="NCBI Taxonomy" id="1392758"/>
    <lineage>
        <taxon>Bacteria</taxon>
        <taxon>Bacillati</taxon>
        <taxon>Actinomycetota</taxon>
        <taxon>Actinomycetes</taxon>
        <taxon>Micromonosporales</taxon>
        <taxon>Micromonosporaceae</taxon>
        <taxon>Rhizocola</taxon>
    </lineage>
</organism>
<feature type="region of interest" description="Disordered" evidence="1">
    <location>
        <begin position="66"/>
        <end position="111"/>
    </location>
</feature>
<evidence type="ECO:0000313" key="4">
    <source>
        <dbReference type="Proteomes" id="UP000612899"/>
    </source>
</evidence>
<feature type="transmembrane region" description="Helical" evidence="2">
    <location>
        <begin position="40"/>
        <end position="61"/>
    </location>
</feature>
<feature type="transmembrane region" description="Helical" evidence="2">
    <location>
        <begin position="12"/>
        <end position="34"/>
    </location>
</feature>
<keyword evidence="2" id="KW-0812">Transmembrane</keyword>
<evidence type="ECO:0000256" key="2">
    <source>
        <dbReference type="SAM" id="Phobius"/>
    </source>
</evidence>
<keyword evidence="4" id="KW-1185">Reference proteome</keyword>
<name>A0A8J3QCV8_9ACTN</name>
<comment type="caution">
    <text evidence="3">The sequence shown here is derived from an EMBL/GenBank/DDBJ whole genome shotgun (WGS) entry which is preliminary data.</text>
</comment>
<evidence type="ECO:0000313" key="3">
    <source>
        <dbReference type="EMBL" id="GIH07312.1"/>
    </source>
</evidence>
<dbReference type="Proteomes" id="UP000612899">
    <property type="component" value="Unassembled WGS sequence"/>
</dbReference>
<dbReference type="RefSeq" id="WP_203911100.1">
    <property type="nucleotide sequence ID" value="NZ_BONY01000035.1"/>
</dbReference>
<keyword evidence="2" id="KW-0472">Membrane</keyword>
<evidence type="ECO:0000256" key="1">
    <source>
        <dbReference type="SAM" id="MobiDB-lite"/>
    </source>
</evidence>
<reference evidence="3" key="1">
    <citation type="submission" date="2021-01" db="EMBL/GenBank/DDBJ databases">
        <title>Whole genome shotgun sequence of Rhizocola hellebori NBRC 109834.</title>
        <authorList>
            <person name="Komaki H."/>
            <person name="Tamura T."/>
        </authorList>
    </citation>
    <scope>NUCLEOTIDE SEQUENCE</scope>
    <source>
        <strain evidence="3">NBRC 109834</strain>
    </source>
</reference>
<feature type="compositionally biased region" description="Basic residues" evidence="1">
    <location>
        <begin position="98"/>
        <end position="111"/>
    </location>
</feature>
<dbReference type="EMBL" id="BONY01000035">
    <property type="protein sequence ID" value="GIH07312.1"/>
    <property type="molecule type" value="Genomic_DNA"/>
</dbReference>
<protein>
    <submittedName>
        <fullName evidence="3">Uncharacterized protein</fullName>
    </submittedName>
</protein>
<gene>
    <name evidence="3" type="ORF">Rhe02_53790</name>
</gene>